<dbReference type="AlphaFoldDB" id="A0A5C6BNU3"/>
<dbReference type="OrthoDB" id="1445467at2"/>
<dbReference type="SUPFAM" id="SSF48371">
    <property type="entry name" value="ARM repeat"/>
    <property type="match status" value="1"/>
</dbReference>
<dbReference type="InterPro" id="IPR037883">
    <property type="entry name" value="Knr4/Smi1-like_sf"/>
</dbReference>
<evidence type="ECO:0000313" key="2">
    <source>
        <dbReference type="Proteomes" id="UP000320735"/>
    </source>
</evidence>
<evidence type="ECO:0008006" key="3">
    <source>
        <dbReference type="Google" id="ProtNLM"/>
    </source>
</evidence>
<evidence type="ECO:0000313" key="1">
    <source>
        <dbReference type="EMBL" id="TWU13708.1"/>
    </source>
</evidence>
<dbReference type="EMBL" id="SJPP01000001">
    <property type="protein sequence ID" value="TWU13708.1"/>
    <property type="molecule type" value="Genomic_DNA"/>
</dbReference>
<organism evidence="1 2">
    <name type="scientific">Symmachiella macrocystis</name>
    <dbReference type="NCBI Taxonomy" id="2527985"/>
    <lineage>
        <taxon>Bacteria</taxon>
        <taxon>Pseudomonadati</taxon>
        <taxon>Planctomycetota</taxon>
        <taxon>Planctomycetia</taxon>
        <taxon>Planctomycetales</taxon>
        <taxon>Planctomycetaceae</taxon>
        <taxon>Symmachiella</taxon>
    </lineage>
</organism>
<accession>A0A5C6BNU3</accession>
<dbReference type="SUPFAM" id="SSF160631">
    <property type="entry name" value="SMI1/KNR4-like"/>
    <property type="match status" value="1"/>
</dbReference>
<dbReference type="Proteomes" id="UP000320735">
    <property type="component" value="Unassembled WGS sequence"/>
</dbReference>
<dbReference type="InterPro" id="IPR011989">
    <property type="entry name" value="ARM-like"/>
</dbReference>
<gene>
    <name evidence="1" type="ORF">CA54_25430</name>
</gene>
<keyword evidence="2" id="KW-1185">Reference proteome</keyword>
<protein>
    <recommendedName>
        <fullName evidence="3">Knr4/Smi1-like domain-containing protein</fullName>
    </recommendedName>
</protein>
<comment type="caution">
    <text evidence="1">The sequence shown here is derived from an EMBL/GenBank/DDBJ whole genome shotgun (WGS) entry which is preliminary data.</text>
</comment>
<proteinExistence type="predicted"/>
<name>A0A5C6BNU3_9PLAN</name>
<dbReference type="Gene3D" id="1.25.10.10">
    <property type="entry name" value="Leucine-rich Repeat Variant"/>
    <property type="match status" value="1"/>
</dbReference>
<dbReference type="InterPro" id="IPR016024">
    <property type="entry name" value="ARM-type_fold"/>
</dbReference>
<sequence>MAPWIEAIEAAIEAPLPATLRELYERGDGERYDFEDRPVPTFGERALRLMSSDEVIQTFREYSEWQDLRGSCPFWQGASDNSEFAFLYVRGPLAGRIYYWDYDGRIDSVAFRSVESLLESVDELEKRQPGSSWTHLVTDYFVENWYYSWEQGICKPATTGDLESDRNAVRELRKELEGAAVSNDWRLYHYTHNIMGVTPAADVGDILPFLDHEDDYVVSRACDVIGTHRYEPAIKKLGQVADGPKINAKTSAIDALGRIGAPAAIDVILNSFPNFPKGLDWLFAMALRRCGCVTRDEEDLETGERKHLVRIPGEESWRKLGEIRRVERAPNKTIPVATFGDWSDSLPRLSFTKPAIEYLQSLLQAPPSSLMRPQLFVRVTYHMDSTDSAGDRNCTIDDVVRDGDVAVDFPVFQLIMDAETFRFVNRVKFGIEFDFVTQGETESAVILYHSIHGGV</sequence>
<reference evidence="1 2" key="1">
    <citation type="submission" date="2019-02" db="EMBL/GenBank/DDBJ databases">
        <title>Deep-cultivation of Planctomycetes and their phenomic and genomic characterization uncovers novel biology.</title>
        <authorList>
            <person name="Wiegand S."/>
            <person name="Jogler M."/>
            <person name="Boedeker C."/>
            <person name="Pinto D."/>
            <person name="Vollmers J."/>
            <person name="Rivas-Marin E."/>
            <person name="Kohn T."/>
            <person name="Peeters S.H."/>
            <person name="Heuer A."/>
            <person name="Rast P."/>
            <person name="Oberbeckmann S."/>
            <person name="Bunk B."/>
            <person name="Jeske O."/>
            <person name="Meyerdierks A."/>
            <person name="Storesund J.E."/>
            <person name="Kallscheuer N."/>
            <person name="Luecker S."/>
            <person name="Lage O.M."/>
            <person name="Pohl T."/>
            <person name="Merkel B.J."/>
            <person name="Hornburger P."/>
            <person name="Mueller R.-W."/>
            <person name="Bruemmer F."/>
            <person name="Labrenz M."/>
            <person name="Spormann A.M."/>
            <person name="Op Den Camp H."/>
            <person name="Overmann J."/>
            <person name="Amann R."/>
            <person name="Jetten M.S.M."/>
            <person name="Mascher T."/>
            <person name="Medema M.H."/>
            <person name="Devos D.P."/>
            <person name="Kaster A.-K."/>
            <person name="Ovreas L."/>
            <person name="Rohde M."/>
            <person name="Galperin M.Y."/>
            <person name="Jogler C."/>
        </authorList>
    </citation>
    <scope>NUCLEOTIDE SEQUENCE [LARGE SCALE GENOMIC DNA]</scope>
    <source>
        <strain evidence="1 2">CA54</strain>
    </source>
</reference>